<evidence type="ECO:0000313" key="3">
    <source>
        <dbReference type="Proteomes" id="UP001203687"/>
    </source>
</evidence>
<feature type="transmembrane region" description="Helical" evidence="1">
    <location>
        <begin position="56"/>
        <end position="80"/>
    </location>
</feature>
<accession>A0ABT0H966</accession>
<keyword evidence="3" id="KW-1185">Reference proteome</keyword>
<organism evidence="2 3">
    <name type="scientific">Psychroserpens algicola</name>
    <dbReference type="NCBI Taxonomy" id="1719034"/>
    <lineage>
        <taxon>Bacteria</taxon>
        <taxon>Pseudomonadati</taxon>
        <taxon>Bacteroidota</taxon>
        <taxon>Flavobacteriia</taxon>
        <taxon>Flavobacteriales</taxon>
        <taxon>Flavobacteriaceae</taxon>
        <taxon>Psychroserpens</taxon>
    </lineage>
</organism>
<name>A0ABT0H966_9FLAO</name>
<comment type="caution">
    <text evidence="2">The sequence shown here is derived from an EMBL/GenBank/DDBJ whole genome shotgun (WGS) entry which is preliminary data.</text>
</comment>
<keyword evidence="1" id="KW-0472">Membrane</keyword>
<reference evidence="2" key="1">
    <citation type="submission" date="2022-04" db="EMBL/GenBank/DDBJ databases">
        <authorList>
            <person name="Ren T."/>
        </authorList>
    </citation>
    <scope>NUCLEOTIDE SEQUENCE</scope>
    <source>
        <strain evidence="2">F63249</strain>
    </source>
</reference>
<proteinExistence type="predicted"/>
<dbReference type="Proteomes" id="UP001203687">
    <property type="component" value="Unassembled WGS sequence"/>
</dbReference>
<feature type="transmembrane region" description="Helical" evidence="1">
    <location>
        <begin position="92"/>
        <end position="114"/>
    </location>
</feature>
<keyword evidence="1" id="KW-0812">Transmembrane</keyword>
<evidence type="ECO:0000313" key="2">
    <source>
        <dbReference type="EMBL" id="MCK8480917.1"/>
    </source>
</evidence>
<evidence type="ECO:0000256" key="1">
    <source>
        <dbReference type="SAM" id="Phobius"/>
    </source>
</evidence>
<dbReference type="EMBL" id="JALPQF010000008">
    <property type="protein sequence ID" value="MCK8480917.1"/>
    <property type="molecule type" value="Genomic_DNA"/>
</dbReference>
<protein>
    <submittedName>
        <fullName evidence="2">Uncharacterized protein</fullName>
    </submittedName>
</protein>
<sequence length="128" mass="15300">MEEFYFLFEDLNNWDVWTDTGYITAFIILVTTSIIVSAIYYLLLGRISMRYSTMGNWFLFSMINLILVFILTITIEGILIFDLVFGEFFPKLWIFTFINSFYSFVLYLLLSLVFKRFSIFSKFIPVKF</sequence>
<dbReference type="RefSeq" id="WP_248412934.1">
    <property type="nucleotide sequence ID" value="NZ_JALPQF010000008.1"/>
</dbReference>
<feature type="transmembrane region" description="Helical" evidence="1">
    <location>
        <begin position="20"/>
        <end position="44"/>
    </location>
</feature>
<gene>
    <name evidence="2" type="ORF">MUY34_09800</name>
</gene>
<keyword evidence="1" id="KW-1133">Transmembrane helix</keyword>